<dbReference type="InterPro" id="IPR036640">
    <property type="entry name" value="ABC1_TM_sf"/>
</dbReference>
<dbReference type="PANTHER" id="PTHR43394:SF1">
    <property type="entry name" value="ATP-BINDING CASSETTE SUB-FAMILY B MEMBER 10, MITOCHONDRIAL"/>
    <property type="match status" value="1"/>
</dbReference>
<proteinExistence type="predicted"/>
<dbReference type="RefSeq" id="WP_166385580.1">
    <property type="nucleotide sequence ID" value="NZ_BAAATT010000003.1"/>
</dbReference>
<keyword evidence="6 7" id="KW-0472">Membrane</keyword>
<feature type="transmembrane region" description="Helical" evidence="7">
    <location>
        <begin position="141"/>
        <end position="159"/>
    </location>
</feature>
<sequence>MSRWGLARRAFALGWRAAPVAVSVSLVLALVAGAGPAGLAYLSKLLIDALVAPSPAGARTVAGLAVATGLGAGALAVAAMLRQLAAGAAQRGLLLRSQDLLYSRVNAIGGLGPFEDPGTQDRLRLADEAATSAPTDIVDGVIDAVVGVVSVLGFVAVLLAMWPPLGVALLVAEAPALLTHLWLARRSATATESVAAPQRRQFFYRSLLTDLRAAKELRLYGTGGLLHGRAMALLRDTSGVRYAVERRETVAQAWLAVLATAVTAGVTVFVVLGVYRGRISLGDMTLYLAAVAGVQAAVRGVIFQLGRVSASLRLFRHFDELLSGPADLAQGDAELAPLHGAVRLHDVWFRYGPDGPWILRGVSLTIEHGRSLGVVGLNGAGKSTLVKLLCRFYDPQRGRITWDGVDIRDVTLASLRARIGATFQDYMTYELSAADNVGFGDVEHLPDRARIEQAAARAEIDGAVRALPRGYDTLLSRSFADGEQHGVLLSGGQWQRLALARSLMRADADLLILDEPSSGLDALAEQRIHRQLALLRQGRTSVLVSHRMAALREADEIVVLADGIVAERGAHASLMAAHGLYAELFTAQAAGFQLEASR</sequence>
<dbReference type="InterPro" id="IPR017871">
    <property type="entry name" value="ABC_transporter-like_CS"/>
</dbReference>
<dbReference type="AlphaFoldDB" id="A0A8J3L8L9"/>
<gene>
    <name evidence="10" type="ORF">Cme02nite_47540</name>
</gene>
<feature type="domain" description="ABC transporter" evidence="8">
    <location>
        <begin position="342"/>
        <end position="587"/>
    </location>
</feature>
<dbReference type="PROSITE" id="PS00211">
    <property type="entry name" value="ABC_TRANSPORTER_1"/>
    <property type="match status" value="1"/>
</dbReference>
<feature type="transmembrane region" description="Helical" evidence="7">
    <location>
        <begin position="165"/>
        <end position="183"/>
    </location>
</feature>
<dbReference type="EMBL" id="BONJ01000026">
    <property type="protein sequence ID" value="GIG16422.1"/>
    <property type="molecule type" value="Genomic_DNA"/>
</dbReference>
<feature type="transmembrane region" description="Helical" evidence="7">
    <location>
        <begin position="253"/>
        <end position="275"/>
    </location>
</feature>
<evidence type="ECO:0000256" key="7">
    <source>
        <dbReference type="SAM" id="Phobius"/>
    </source>
</evidence>
<dbReference type="GO" id="GO:0005886">
    <property type="term" value="C:plasma membrane"/>
    <property type="evidence" value="ECO:0007669"/>
    <property type="project" value="UniProtKB-SubCell"/>
</dbReference>
<organism evidence="10 11">
    <name type="scientific">Catellatospora methionotrophica</name>
    <dbReference type="NCBI Taxonomy" id="121620"/>
    <lineage>
        <taxon>Bacteria</taxon>
        <taxon>Bacillati</taxon>
        <taxon>Actinomycetota</taxon>
        <taxon>Actinomycetes</taxon>
        <taxon>Micromonosporales</taxon>
        <taxon>Micromonosporaceae</taxon>
        <taxon>Catellatospora</taxon>
    </lineage>
</organism>
<dbReference type="InterPro" id="IPR011527">
    <property type="entry name" value="ABC1_TM_dom"/>
</dbReference>
<keyword evidence="4" id="KW-0067">ATP-binding</keyword>
<evidence type="ECO:0000313" key="10">
    <source>
        <dbReference type="EMBL" id="GIG16422.1"/>
    </source>
</evidence>
<dbReference type="PROSITE" id="PS50893">
    <property type="entry name" value="ABC_TRANSPORTER_2"/>
    <property type="match status" value="1"/>
</dbReference>
<evidence type="ECO:0000256" key="2">
    <source>
        <dbReference type="ARBA" id="ARBA00022692"/>
    </source>
</evidence>
<reference evidence="10" key="1">
    <citation type="submission" date="2021-01" db="EMBL/GenBank/DDBJ databases">
        <title>Whole genome shotgun sequence of Catellatospora methionotrophica NBRC 14553.</title>
        <authorList>
            <person name="Komaki H."/>
            <person name="Tamura T."/>
        </authorList>
    </citation>
    <scope>NUCLEOTIDE SEQUENCE</scope>
    <source>
        <strain evidence="10">NBRC 14553</strain>
    </source>
</reference>
<dbReference type="Pfam" id="PF00005">
    <property type="entry name" value="ABC_tran"/>
    <property type="match status" value="1"/>
</dbReference>
<feature type="transmembrane region" description="Helical" evidence="7">
    <location>
        <begin position="20"/>
        <end position="41"/>
    </location>
</feature>
<dbReference type="InterPro" id="IPR003593">
    <property type="entry name" value="AAA+_ATPase"/>
</dbReference>
<name>A0A8J3L8L9_9ACTN</name>
<comment type="caution">
    <text evidence="10">The sequence shown here is derived from an EMBL/GenBank/DDBJ whole genome shotgun (WGS) entry which is preliminary data.</text>
</comment>
<keyword evidence="11" id="KW-1185">Reference proteome</keyword>
<dbReference type="GO" id="GO:0015421">
    <property type="term" value="F:ABC-type oligopeptide transporter activity"/>
    <property type="evidence" value="ECO:0007669"/>
    <property type="project" value="TreeGrafter"/>
</dbReference>
<evidence type="ECO:0000256" key="4">
    <source>
        <dbReference type="ARBA" id="ARBA00022840"/>
    </source>
</evidence>
<feature type="domain" description="ABC transmembrane type-1" evidence="9">
    <location>
        <begin position="24"/>
        <end position="310"/>
    </location>
</feature>
<evidence type="ECO:0000313" key="11">
    <source>
        <dbReference type="Proteomes" id="UP000660339"/>
    </source>
</evidence>
<evidence type="ECO:0000256" key="6">
    <source>
        <dbReference type="ARBA" id="ARBA00023136"/>
    </source>
</evidence>
<dbReference type="Proteomes" id="UP000660339">
    <property type="component" value="Unassembled WGS sequence"/>
</dbReference>
<dbReference type="Gene3D" id="3.40.50.300">
    <property type="entry name" value="P-loop containing nucleotide triphosphate hydrolases"/>
    <property type="match status" value="1"/>
</dbReference>
<protein>
    <submittedName>
        <fullName evidence="10">ABC transporter</fullName>
    </submittedName>
</protein>
<dbReference type="GO" id="GO:0005524">
    <property type="term" value="F:ATP binding"/>
    <property type="evidence" value="ECO:0007669"/>
    <property type="project" value="UniProtKB-KW"/>
</dbReference>
<dbReference type="Gene3D" id="1.20.1560.10">
    <property type="entry name" value="ABC transporter type 1, transmembrane domain"/>
    <property type="match status" value="1"/>
</dbReference>
<dbReference type="PANTHER" id="PTHR43394">
    <property type="entry name" value="ATP-DEPENDENT PERMEASE MDL1, MITOCHONDRIAL"/>
    <property type="match status" value="1"/>
</dbReference>
<keyword evidence="2 7" id="KW-0812">Transmembrane</keyword>
<feature type="transmembrane region" description="Helical" evidence="7">
    <location>
        <begin position="61"/>
        <end position="81"/>
    </location>
</feature>
<evidence type="ECO:0000256" key="1">
    <source>
        <dbReference type="ARBA" id="ARBA00004651"/>
    </source>
</evidence>
<dbReference type="PROSITE" id="PS50929">
    <property type="entry name" value="ABC_TM1F"/>
    <property type="match status" value="1"/>
</dbReference>
<dbReference type="GO" id="GO:0016887">
    <property type="term" value="F:ATP hydrolysis activity"/>
    <property type="evidence" value="ECO:0007669"/>
    <property type="project" value="InterPro"/>
</dbReference>
<dbReference type="SUPFAM" id="SSF90123">
    <property type="entry name" value="ABC transporter transmembrane region"/>
    <property type="match status" value="1"/>
</dbReference>
<keyword evidence="3" id="KW-0547">Nucleotide-binding</keyword>
<evidence type="ECO:0000256" key="5">
    <source>
        <dbReference type="ARBA" id="ARBA00022989"/>
    </source>
</evidence>
<dbReference type="SMART" id="SM00382">
    <property type="entry name" value="AAA"/>
    <property type="match status" value="1"/>
</dbReference>
<comment type="subcellular location">
    <subcellularLocation>
        <location evidence="1">Cell membrane</location>
        <topology evidence="1">Multi-pass membrane protein</topology>
    </subcellularLocation>
</comment>
<dbReference type="SUPFAM" id="SSF52540">
    <property type="entry name" value="P-loop containing nucleoside triphosphate hydrolases"/>
    <property type="match status" value="1"/>
</dbReference>
<dbReference type="InterPro" id="IPR027417">
    <property type="entry name" value="P-loop_NTPase"/>
</dbReference>
<dbReference type="InterPro" id="IPR003439">
    <property type="entry name" value="ABC_transporter-like_ATP-bd"/>
</dbReference>
<evidence type="ECO:0000256" key="3">
    <source>
        <dbReference type="ARBA" id="ARBA00022741"/>
    </source>
</evidence>
<evidence type="ECO:0000259" key="9">
    <source>
        <dbReference type="PROSITE" id="PS50929"/>
    </source>
</evidence>
<keyword evidence="5 7" id="KW-1133">Transmembrane helix</keyword>
<evidence type="ECO:0000259" key="8">
    <source>
        <dbReference type="PROSITE" id="PS50893"/>
    </source>
</evidence>
<dbReference type="InterPro" id="IPR039421">
    <property type="entry name" value="Type_1_exporter"/>
</dbReference>
<accession>A0A8J3L8L9</accession>